<dbReference type="InterPro" id="IPR002797">
    <property type="entry name" value="Polysacc_synth"/>
</dbReference>
<comment type="caution">
    <text evidence="7">The sequence shown here is derived from an EMBL/GenBank/DDBJ whole genome shotgun (WGS) entry which is preliminary data.</text>
</comment>
<keyword evidence="2" id="KW-1003">Cell membrane</keyword>
<dbReference type="RefSeq" id="WP_160918081.1">
    <property type="nucleotide sequence ID" value="NZ_WMEY01000001.1"/>
</dbReference>
<evidence type="ECO:0000313" key="8">
    <source>
        <dbReference type="Proteomes" id="UP000447833"/>
    </source>
</evidence>
<dbReference type="PANTHER" id="PTHR30250:SF11">
    <property type="entry name" value="O-ANTIGEN TRANSPORTER-RELATED"/>
    <property type="match status" value="1"/>
</dbReference>
<organism evidence="7 8">
    <name type="scientific">Guptibacillus hwajinpoensis</name>
    <dbReference type="NCBI Taxonomy" id="208199"/>
    <lineage>
        <taxon>Bacteria</taxon>
        <taxon>Bacillati</taxon>
        <taxon>Bacillota</taxon>
        <taxon>Bacilli</taxon>
        <taxon>Bacillales</taxon>
        <taxon>Guptibacillaceae</taxon>
        <taxon>Guptibacillus</taxon>
    </lineage>
</organism>
<evidence type="ECO:0000256" key="5">
    <source>
        <dbReference type="ARBA" id="ARBA00023136"/>
    </source>
</evidence>
<feature type="transmembrane region" description="Helical" evidence="6">
    <location>
        <begin position="216"/>
        <end position="237"/>
    </location>
</feature>
<comment type="subcellular location">
    <subcellularLocation>
        <location evidence="1">Cell membrane</location>
        <topology evidence="1">Multi-pass membrane protein</topology>
    </subcellularLocation>
</comment>
<feature type="transmembrane region" description="Helical" evidence="6">
    <location>
        <begin position="328"/>
        <end position="349"/>
    </location>
</feature>
<feature type="transmembrane region" description="Helical" evidence="6">
    <location>
        <begin position="151"/>
        <end position="170"/>
    </location>
</feature>
<feature type="transmembrane region" description="Helical" evidence="6">
    <location>
        <begin position="416"/>
        <end position="433"/>
    </location>
</feature>
<reference evidence="7 8" key="1">
    <citation type="submission" date="2019-11" db="EMBL/GenBank/DDBJ databases">
        <title>Genome sequences of 17 halophilic strains isolated from different environments.</title>
        <authorList>
            <person name="Furrow R.E."/>
        </authorList>
    </citation>
    <scope>NUCLEOTIDE SEQUENCE [LARGE SCALE GENOMIC DNA]</scope>
    <source>
        <strain evidence="7 8">22506_14_FS</strain>
    </source>
</reference>
<keyword evidence="4 6" id="KW-1133">Transmembrane helix</keyword>
<feature type="transmembrane region" description="Helical" evidence="6">
    <location>
        <begin position="89"/>
        <end position="108"/>
    </location>
</feature>
<evidence type="ECO:0000256" key="6">
    <source>
        <dbReference type="SAM" id="Phobius"/>
    </source>
</evidence>
<dbReference type="AlphaFoldDB" id="A0A845ER12"/>
<dbReference type="InterPro" id="IPR050833">
    <property type="entry name" value="Poly_Biosynth_Transport"/>
</dbReference>
<feature type="transmembrane region" description="Helical" evidence="6">
    <location>
        <begin position="176"/>
        <end position="196"/>
    </location>
</feature>
<feature type="transmembrane region" description="Helical" evidence="6">
    <location>
        <begin position="257"/>
        <end position="278"/>
    </location>
</feature>
<feature type="transmembrane region" description="Helical" evidence="6">
    <location>
        <begin position="120"/>
        <end position="139"/>
    </location>
</feature>
<keyword evidence="3 6" id="KW-0812">Transmembrane</keyword>
<dbReference type="GO" id="GO:0005886">
    <property type="term" value="C:plasma membrane"/>
    <property type="evidence" value="ECO:0007669"/>
    <property type="project" value="UniProtKB-SubCell"/>
</dbReference>
<dbReference type="PANTHER" id="PTHR30250">
    <property type="entry name" value="PST FAMILY PREDICTED COLANIC ACID TRANSPORTER"/>
    <property type="match status" value="1"/>
</dbReference>
<protein>
    <submittedName>
        <fullName evidence="7">Oligosaccharide flippase family protein</fullName>
    </submittedName>
</protein>
<sequence length="488" mass="54072">MKKPAGNSIFINILHLLYSTVLSSVLNAGALILLASYLQSSNYGMFSVALAFAMIMAYFTDAGLSQIVLREGSKDRANISIVMSSYIKIRLLLLAATFLLGFTIIHVMHAGDIELLKASYYLIIPFVIGVSMQSIATTYFQLAEKMQYTGIIRIVSSVLLVLSITLGMLFKWHPFLVYMSYGGAYMLAGLLGVFLVLKHTTIPIRAPFHRGLFNQLWSFTIAGLLFVILPQLGPILLERTVSLADVGLFAVAFRIPQALQQLPFIVAGAFYPVLFRYFNNNQVKDHESLNMIEIKVMGLIGMSMTVPLYYFATPIITLLFGAEWSESAHLLKIISIGLFLQGMTIAMADGLTTKALQLKRMMVQSLAVVSAIFLYWSLSQMNGLTGAAFACILIEVIALLGFLVIAPNRLFLGRKLLPYISTLLGGLLLSDWLLGNISLLATVVQYMLIGAYILIDKQLNRSILHFISRKRKEKGLRVRGARRVEDGL</sequence>
<keyword evidence="5 6" id="KW-0472">Membrane</keyword>
<feature type="transmembrane region" description="Helical" evidence="6">
    <location>
        <begin position="43"/>
        <end position="69"/>
    </location>
</feature>
<proteinExistence type="predicted"/>
<dbReference type="EMBL" id="WMEY01000001">
    <property type="protein sequence ID" value="MYL62212.1"/>
    <property type="molecule type" value="Genomic_DNA"/>
</dbReference>
<gene>
    <name evidence="7" type="ORF">GLW07_02460</name>
</gene>
<feature type="transmembrane region" description="Helical" evidence="6">
    <location>
        <begin position="384"/>
        <end position="404"/>
    </location>
</feature>
<dbReference type="Proteomes" id="UP000447833">
    <property type="component" value="Unassembled WGS sequence"/>
</dbReference>
<feature type="transmembrane region" description="Helical" evidence="6">
    <location>
        <begin position="12"/>
        <end position="37"/>
    </location>
</feature>
<dbReference type="Pfam" id="PF01943">
    <property type="entry name" value="Polysacc_synt"/>
    <property type="match status" value="1"/>
</dbReference>
<evidence type="ECO:0000256" key="4">
    <source>
        <dbReference type="ARBA" id="ARBA00022989"/>
    </source>
</evidence>
<feature type="transmembrane region" description="Helical" evidence="6">
    <location>
        <begin position="439"/>
        <end position="455"/>
    </location>
</feature>
<evidence type="ECO:0000256" key="3">
    <source>
        <dbReference type="ARBA" id="ARBA00022692"/>
    </source>
</evidence>
<evidence type="ECO:0000313" key="7">
    <source>
        <dbReference type="EMBL" id="MYL62212.1"/>
    </source>
</evidence>
<evidence type="ECO:0000256" key="1">
    <source>
        <dbReference type="ARBA" id="ARBA00004651"/>
    </source>
</evidence>
<feature type="transmembrane region" description="Helical" evidence="6">
    <location>
        <begin position="361"/>
        <end position="378"/>
    </location>
</feature>
<evidence type="ECO:0000256" key="2">
    <source>
        <dbReference type="ARBA" id="ARBA00022475"/>
    </source>
</evidence>
<feature type="transmembrane region" description="Helical" evidence="6">
    <location>
        <begin position="299"/>
        <end position="322"/>
    </location>
</feature>
<accession>A0A845ER12</accession>
<name>A0A845ER12_9BACL</name>